<feature type="compositionally biased region" description="Basic and acidic residues" evidence="1">
    <location>
        <begin position="303"/>
        <end position="314"/>
    </location>
</feature>
<dbReference type="SUPFAM" id="SSF82199">
    <property type="entry name" value="SET domain"/>
    <property type="match status" value="1"/>
</dbReference>
<sequence>MGYGSTEDDAYALDAEFAGNYGRFANDPRGVDGQSANVTAETRFNVRGEAYTAMVAKGTIRAGDEILMSYGKEHRLMSSLWTDTMGEVLTREHKISAAPYPNMDDEKGEVANQLLWECCQCGRWSLTSDRVLGVEYCGWCRQPRVANVRVISVLAAPPITECQLQREVTSPPTGAESGKRFFSMKRIRTNTTSADRTPERAALESDDIDSFSSSGEEEEGLGKPDSTPPYSILSDPVKDMTEFFKQQLKRISLLDDNIKYEEDSVKKEEEEEVSSVVTTTTALKRSETIMAEGEPAHRQRGRPRLDDAEVKQEPTPKVSSGKRTREEAKKGSAPSSPAGPNRYTTYESTVVKGMIGVENVKSPLSRPSSHTEADKRKPSLSAAVDWPMNVPFLPWQVWDPSVPLTASFTHSKYASSSDVLVYAVRNTMKTNLTDEETQLSEVEEDALKRTYEGPSTFLCLTARDSPATYVKRSLLCFEKRLFSGKAFQVGDVVGYVGGVIRERADARLSPACSPLRIPLLALLPPALKTGHSHGSTLQECEEGREALQDFTRRCATLEYIVTNEWMYAPCLSYTSAATGATEKECQELLEECNTVFVLSVDSLGSPFVAAIATRYINVFEPMLARTQ</sequence>
<evidence type="ECO:0000313" key="2">
    <source>
        <dbReference type="EMBL" id="CAD2216801.1"/>
    </source>
</evidence>
<evidence type="ECO:0000313" key="3">
    <source>
        <dbReference type="Proteomes" id="UP000515908"/>
    </source>
</evidence>
<evidence type="ECO:0000256" key="1">
    <source>
        <dbReference type="SAM" id="MobiDB-lite"/>
    </source>
</evidence>
<feature type="region of interest" description="Disordered" evidence="1">
    <location>
        <begin position="359"/>
        <end position="378"/>
    </location>
</feature>
<dbReference type="Proteomes" id="UP000515908">
    <property type="component" value="Chromosome 07"/>
</dbReference>
<keyword evidence="3" id="KW-1185">Reference proteome</keyword>
<protein>
    <recommendedName>
        <fullName evidence="4">SET domain containing protein</fullName>
    </recommendedName>
</protein>
<gene>
    <name evidence="2" type="ORF">ADEAN_000427900</name>
</gene>
<reference evidence="2 3" key="1">
    <citation type="submission" date="2020-08" db="EMBL/GenBank/DDBJ databases">
        <authorList>
            <person name="Newling K."/>
            <person name="Davey J."/>
            <person name="Forrester S."/>
        </authorList>
    </citation>
    <scope>NUCLEOTIDE SEQUENCE [LARGE SCALE GENOMIC DNA]</scope>
    <source>
        <strain evidence="3">Crithidia deanei Carvalho (ATCC PRA-265)</strain>
    </source>
</reference>
<feature type="region of interest" description="Disordered" evidence="1">
    <location>
        <begin position="263"/>
        <end position="344"/>
    </location>
</feature>
<dbReference type="VEuPathDB" id="TriTrypDB:ADEAN_000427900"/>
<dbReference type="Gene3D" id="2.170.270.10">
    <property type="entry name" value="SET domain"/>
    <property type="match status" value="1"/>
</dbReference>
<name>A0A7G2CCR1_9TRYP</name>
<dbReference type="AlphaFoldDB" id="A0A7G2CCR1"/>
<feature type="compositionally biased region" description="Acidic residues" evidence="1">
    <location>
        <begin position="204"/>
        <end position="219"/>
    </location>
</feature>
<dbReference type="InterPro" id="IPR046341">
    <property type="entry name" value="SET_dom_sf"/>
</dbReference>
<feature type="region of interest" description="Disordered" evidence="1">
    <location>
        <begin position="165"/>
        <end position="234"/>
    </location>
</feature>
<proteinExistence type="predicted"/>
<dbReference type="EMBL" id="LR877151">
    <property type="protein sequence ID" value="CAD2216801.1"/>
    <property type="molecule type" value="Genomic_DNA"/>
</dbReference>
<organism evidence="2 3">
    <name type="scientific">Angomonas deanei</name>
    <dbReference type="NCBI Taxonomy" id="59799"/>
    <lineage>
        <taxon>Eukaryota</taxon>
        <taxon>Discoba</taxon>
        <taxon>Euglenozoa</taxon>
        <taxon>Kinetoplastea</taxon>
        <taxon>Metakinetoplastina</taxon>
        <taxon>Trypanosomatida</taxon>
        <taxon>Trypanosomatidae</taxon>
        <taxon>Strigomonadinae</taxon>
        <taxon>Angomonas</taxon>
    </lineage>
</organism>
<evidence type="ECO:0008006" key="4">
    <source>
        <dbReference type="Google" id="ProtNLM"/>
    </source>
</evidence>
<accession>A0A7G2CCR1</accession>